<dbReference type="InterPro" id="IPR000182">
    <property type="entry name" value="GNAT_dom"/>
</dbReference>
<protein>
    <recommendedName>
        <fullName evidence="1">N-acetyltransferase domain-containing protein</fullName>
    </recommendedName>
</protein>
<gene>
    <name evidence="2" type="ORF">AsAng_0063860</name>
</gene>
<keyword evidence="2" id="KW-0614">Plasmid</keyword>
<dbReference type="KEGG" id="aup:AsAng_0063860"/>
<sequence length="385" mass="44635">MAKLTIVPARTKAEKKAFMMLPFEIYKNNPYWVSPLLMDMRHMFGLNGFVDGLLGAKGEHPFYEYGQMQLFMAYKDGQAVGRIAAINNERYNEVHPEEGGTGFFGFFECINDQEVANALFDTAKEWLKKHKLTKMQGPASPSSSYDFGLLTKGFDDYPRIDMPYQHEYYQHLYENYGLPCRQELLAYKMDAETIFNNEKLKRGAALVKKRYNVEIRPIDMKDLDNEVKKIKEVYNRAWEPLWGIVPLSDAEIDAYAEKFKLIAIPELIPFIYVDGKLAGMAVAVLDFNFILKNLNGRLFPNGYKIFTDKKKVKWMRVILLGLFPEYQGKGIDAVVYKHLIDAGLQYGFKYCEGSYILKENEMMNRGMRAVSAEVYKEYKVYEMEI</sequence>
<evidence type="ECO:0000313" key="3">
    <source>
        <dbReference type="Proteomes" id="UP001060919"/>
    </source>
</evidence>
<dbReference type="AlphaFoldDB" id="A0A915YLU3"/>
<dbReference type="SUPFAM" id="SSF55729">
    <property type="entry name" value="Acyl-CoA N-acyltransferases (Nat)"/>
    <property type="match status" value="1"/>
</dbReference>
<feature type="domain" description="N-acetyltransferase" evidence="1">
    <location>
        <begin position="213"/>
        <end position="385"/>
    </location>
</feature>
<dbReference type="InterPro" id="IPR039968">
    <property type="entry name" value="BcerS-like"/>
</dbReference>
<name>A0A915YLU3_9BACT</name>
<dbReference type="EMBL" id="AP026868">
    <property type="protein sequence ID" value="BDS15602.1"/>
    <property type="molecule type" value="Genomic_DNA"/>
</dbReference>
<dbReference type="Proteomes" id="UP001060919">
    <property type="component" value="Plasmid pAUEa"/>
</dbReference>
<evidence type="ECO:0000259" key="1">
    <source>
        <dbReference type="PROSITE" id="PS51186"/>
    </source>
</evidence>
<keyword evidence="3" id="KW-1185">Reference proteome</keyword>
<proteinExistence type="predicted"/>
<dbReference type="PANTHER" id="PTHR41368:SF1">
    <property type="entry name" value="PROTEIN YGHO"/>
    <property type="match status" value="1"/>
</dbReference>
<dbReference type="GO" id="GO:0016747">
    <property type="term" value="F:acyltransferase activity, transferring groups other than amino-acyl groups"/>
    <property type="evidence" value="ECO:0007669"/>
    <property type="project" value="InterPro"/>
</dbReference>
<organism evidence="2 3">
    <name type="scientific">Aureispira anguillae</name>
    <dbReference type="NCBI Taxonomy" id="2864201"/>
    <lineage>
        <taxon>Bacteria</taxon>
        <taxon>Pseudomonadati</taxon>
        <taxon>Bacteroidota</taxon>
        <taxon>Saprospiria</taxon>
        <taxon>Saprospirales</taxon>
        <taxon>Saprospiraceae</taxon>
        <taxon>Aureispira</taxon>
    </lineage>
</organism>
<dbReference type="Gene3D" id="3.40.630.30">
    <property type="match status" value="1"/>
</dbReference>
<dbReference type="PANTHER" id="PTHR41368">
    <property type="entry name" value="PROTEIN YGHO"/>
    <property type="match status" value="1"/>
</dbReference>
<dbReference type="RefSeq" id="WP_264793673.1">
    <property type="nucleotide sequence ID" value="NZ_AP026868.1"/>
</dbReference>
<dbReference type="InterPro" id="IPR016181">
    <property type="entry name" value="Acyl_CoA_acyltransferase"/>
</dbReference>
<reference evidence="2" key="1">
    <citation type="submission" date="2022-09" db="EMBL/GenBank/DDBJ databases">
        <title>Aureispira anguillicida sp. nov., isolated from Leptocephalus of Japanese eel Anguilla japonica.</title>
        <authorList>
            <person name="Yuasa K."/>
            <person name="Mekata T."/>
            <person name="Ikunari K."/>
        </authorList>
    </citation>
    <scope>NUCLEOTIDE SEQUENCE</scope>
    <source>
        <strain evidence="2">EL160426</strain>
        <plasmid evidence="2">pAUEa</plasmid>
    </source>
</reference>
<geneLocation type="plasmid" evidence="2 3">
    <name>pAUEa</name>
</geneLocation>
<dbReference type="PROSITE" id="PS51186">
    <property type="entry name" value="GNAT"/>
    <property type="match status" value="1"/>
</dbReference>
<accession>A0A915YLU3</accession>
<evidence type="ECO:0000313" key="2">
    <source>
        <dbReference type="EMBL" id="BDS15602.1"/>
    </source>
</evidence>